<accession>A0A0M3AQF1</accession>
<name>A0A0M3AQF1_9SPHN</name>
<keyword evidence="1" id="KW-0812">Transmembrane</keyword>
<comment type="caution">
    <text evidence="2">The sequence shown here is derived from an EMBL/GenBank/DDBJ whole genome shotgun (WGS) entry which is preliminary data.</text>
</comment>
<dbReference type="Pfam" id="PF19451">
    <property type="entry name" value="DUF5989"/>
    <property type="match status" value="1"/>
</dbReference>
<dbReference type="RefSeq" id="WP_046765253.1">
    <property type="nucleotide sequence ID" value="NZ_LBIC01000009.1"/>
</dbReference>
<keyword evidence="1" id="KW-0472">Membrane</keyword>
<dbReference type="PATRIC" id="fig|56193.3.peg.4131"/>
<dbReference type="STRING" id="56193.YP76_19635"/>
<dbReference type="InterPro" id="IPR046031">
    <property type="entry name" value="DUF5989"/>
</dbReference>
<gene>
    <name evidence="2" type="ORF">YP76_19635</name>
</gene>
<dbReference type="EMBL" id="LBIC01000009">
    <property type="protein sequence ID" value="KKW90754.1"/>
    <property type="molecule type" value="Genomic_DNA"/>
</dbReference>
<organism evidence="2 3">
    <name type="scientific">Sphingobium chungbukense</name>
    <dbReference type="NCBI Taxonomy" id="56193"/>
    <lineage>
        <taxon>Bacteria</taxon>
        <taxon>Pseudomonadati</taxon>
        <taxon>Pseudomonadota</taxon>
        <taxon>Alphaproteobacteria</taxon>
        <taxon>Sphingomonadales</taxon>
        <taxon>Sphingomonadaceae</taxon>
        <taxon>Sphingobium</taxon>
    </lineage>
</organism>
<dbReference type="AlphaFoldDB" id="A0A0M3AQF1"/>
<evidence type="ECO:0000313" key="2">
    <source>
        <dbReference type="EMBL" id="KKW90754.1"/>
    </source>
</evidence>
<proteinExistence type="predicted"/>
<keyword evidence="3" id="KW-1185">Reference proteome</keyword>
<sequence length="70" mass="7637">MIRRKGRLRRQLIIAGSASATVADLVRGLWHASGGRRWMIPLVVFLCSLGVILTLAAGVEALAPFIYSIF</sequence>
<reference evidence="2 3" key="1">
    <citation type="submission" date="2015-04" db="EMBL/GenBank/DDBJ databases">
        <title>Genome sequence of aromatic hydrocarbons-degrading Sphingobium chungbukense DJ77.</title>
        <authorList>
            <person name="Kim Y.-C."/>
            <person name="Chae J.-C."/>
        </authorList>
    </citation>
    <scope>NUCLEOTIDE SEQUENCE [LARGE SCALE GENOMIC DNA]</scope>
    <source>
        <strain evidence="2 3">DJ77</strain>
    </source>
</reference>
<evidence type="ECO:0000313" key="3">
    <source>
        <dbReference type="Proteomes" id="UP000033874"/>
    </source>
</evidence>
<feature type="transmembrane region" description="Helical" evidence="1">
    <location>
        <begin position="38"/>
        <end position="67"/>
    </location>
</feature>
<dbReference type="Proteomes" id="UP000033874">
    <property type="component" value="Unassembled WGS sequence"/>
</dbReference>
<evidence type="ECO:0000256" key="1">
    <source>
        <dbReference type="SAM" id="Phobius"/>
    </source>
</evidence>
<keyword evidence="1" id="KW-1133">Transmembrane helix</keyword>
<protein>
    <submittedName>
        <fullName evidence="2">Uncharacterized protein</fullName>
    </submittedName>
</protein>